<organism evidence="1 2">
    <name type="scientific">Candidatus Pantoea soli</name>
    <dbReference type="NCBI Taxonomy" id="3098669"/>
    <lineage>
        <taxon>Bacteria</taxon>
        <taxon>Pseudomonadati</taxon>
        <taxon>Pseudomonadota</taxon>
        <taxon>Gammaproteobacteria</taxon>
        <taxon>Enterobacterales</taxon>
        <taxon>Erwiniaceae</taxon>
        <taxon>Pantoea</taxon>
    </lineage>
</organism>
<accession>A0A518XAS4</accession>
<dbReference type="OrthoDB" id="6540218at2"/>
<dbReference type="KEGG" id="pdis:D8B20_04995"/>
<gene>
    <name evidence="1" type="ORF">D8B20_04995</name>
</gene>
<dbReference type="EMBL" id="CP032702">
    <property type="protein sequence ID" value="QDY41294.1"/>
    <property type="molecule type" value="Genomic_DNA"/>
</dbReference>
<sequence>MTIRCSRCGSARFFFTLPGELKSENSHHHGACCAGCGKPISARDLVPRHAVQTSLPVSHAR</sequence>
<proteinExistence type="predicted"/>
<keyword evidence="2" id="KW-1185">Reference proteome</keyword>
<dbReference type="Proteomes" id="UP000319411">
    <property type="component" value="Chromosome"/>
</dbReference>
<evidence type="ECO:0000313" key="2">
    <source>
        <dbReference type="Proteomes" id="UP000319411"/>
    </source>
</evidence>
<evidence type="ECO:0000313" key="1">
    <source>
        <dbReference type="EMBL" id="QDY41294.1"/>
    </source>
</evidence>
<reference evidence="1 2" key="1">
    <citation type="submission" date="2018-10" db="EMBL/GenBank/DDBJ databases">
        <title>Genome Sequencing of Pantoea dispersa DSM 32899.</title>
        <authorList>
            <person name="Nawrath M."/>
            <person name="Ottenheim C."/>
            <person name="Wilm A."/>
            <person name="Zimmermann W."/>
            <person name="Wu J.C."/>
        </authorList>
    </citation>
    <scope>NUCLEOTIDE SEQUENCE [LARGE SCALE GENOMIC DNA]</scope>
    <source>
        <strain evidence="1 2">DSM 32899</strain>
    </source>
</reference>
<name>A0A518XAS4_9GAMM</name>
<dbReference type="AlphaFoldDB" id="A0A518XAS4"/>
<protein>
    <submittedName>
        <fullName evidence="1">Uncharacterized protein</fullName>
    </submittedName>
</protein>